<comment type="caution">
    <text evidence="3">The sequence shown here is derived from an EMBL/GenBank/DDBJ whole genome shotgun (WGS) entry which is preliminary data.</text>
</comment>
<proteinExistence type="inferred from homology"/>
<protein>
    <submittedName>
        <fullName evidence="3">Type II secretion system protein E</fullName>
    </submittedName>
</protein>
<dbReference type="PANTHER" id="PTHR30486:SF6">
    <property type="entry name" value="TYPE IV PILUS RETRACTATION ATPASE PILT"/>
    <property type="match status" value="1"/>
</dbReference>
<dbReference type="SUPFAM" id="SSF52540">
    <property type="entry name" value="P-loop containing nucleoside triphosphate hydrolases"/>
    <property type="match status" value="1"/>
</dbReference>
<dbReference type="Gene3D" id="3.30.450.380">
    <property type="match status" value="1"/>
</dbReference>
<evidence type="ECO:0000313" key="3">
    <source>
        <dbReference type="EMBL" id="EQD80673.1"/>
    </source>
</evidence>
<dbReference type="GO" id="GO:0016887">
    <property type="term" value="F:ATP hydrolysis activity"/>
    <property type="evidence" value="ECO:0007669"/>
    <property type="project" value="InterPro"/>
</dbReference>
<feature type="domain" description="Bacterial type II secretion system protein E" evidence="2">
    <location>
        <begin position="23"/>
        <end position="157"/>
    </location>
</feature>
<evidence type="ECO:0000256" key="1">
    <source>
        <dbReference type="ARBA" id="ARBA00006611"/>
    </source>
</evidence>
<organism evidence="3">
    <name type="scientific">mine drainage metagenome</name>
    <dbReference type="NCBI Taxonomy" id="410659"/>
    <lineage>
        <taxon>unclassified sequences</taxon>
        <taxon>metagenomes</taxon>
        <taxon>ecological metagenomes</taxon>
    </lineage>
</organism>
<feature type="non-terminal residue" evidence="3">
    <location>
        <position position="157"/>
    </location>
</feature>
<sequence>MLDGTTPEGHRIHLTFRREVSPRGPSLSLRRATAAPFTHRDLIREGTVTPELAAYLWLAIDAGEPLLIVGGTGAGKTSTLNALAHLFPATDRIVSIEDARELRLPQERWLPLVGRPGFGDRRSDGRLSGEIDLQDLVRFALRERPDRIVVGEVRGPE</sequence>
<dbReference type="AlphaFoldDB" id="T1CFX9"/>
<accession>T1CFX9</accession>
<dbReference type="InterPro" id="IPR027417">
    <property type="entry name" value="P-loop_NTPase"/>
</dbReference>
<dbReference type="Gene3D" id="3.40.50.300">
    <property type="entry name" value="P-loop containing nucleotide triphosphate hydrolases"/>
    <property type="match status" value="1"/>
</dbReference>
<name>T1CFX9_9ZZZZ</name>
<dbReference type="PANTHER" id="PTHR30486">
    <property type="entry name" value="TWITCHING MOTILITY PROTEIN PILT"/>
    <property type="match status" value="1"/>
</dbReference>
<dbReference type="InterPro" id="IPR001482">
    <property type="entry name" value="T2SS/T4SS_dom"/>
</dbReference>
<comment type="similarity">
    <text evidence="1">Belongs to the GSP E family.</text>
</comment>
<dbReference type="EMBL" id="AUZX01000486">
    <property type="protein sequence ID" value="EQD80673.1"/>
    <property type="molecule type" value="Genomic_DNA"/>
</dbReference>
<gene>
    <name evidence="3" type="ORF">B1A_00643</name>
</gene>
<dbReference type="InterPro" id="IPR050921">
    <property type="entry name" value="T4SS_GSP_E_ATPase"/>
</dbReference>
<evidence type="ECO:0000259" key="2">
    <source>
        <dbReference type="Pfam" id="PF00437"/>
    </source>
</evidence>
<reference evidence="3" key="2">
    <citation type="journal article" date="2014" name="ISME J.">
        <title>Microbial stratification in low pH oxic and suboxic macroscopic growths along an acid mine drainage.</title>
        <authorList>
            <person name="Mendez-Garcia C."/>
            <person name="Mesa V."/>
            <person name="Sprenger R.R."/>
            <person name="Richter M."/>
            <person name="Diez M.S."/>
            <person name="Solano J."/>
            <person name="Bargiela R."/>
            <person name="Golyshina O.V."/>
            <person name="Manteca A."/>
            <person name="Ramos J.L."/>
            <person name="Gallego J.R."/>
            <person name="Llorente I."/>
            <person name="Martins Dos Santos V.A."/>
            <person name="Jensen O.N."/>
            <person name="Pelaez A.I."/>
            <person name="Sanchez J."/>
            <person name="Ferrer M."/>
        </authorList>
    </citation>
    <scope>NUCLEOTIDE SEQUENCE</scope>
</reference>
<reference evidence="3" key="1">
    <citation type="submission" date="2013-08" db="EMBL/GenBank/DDBJ databases">
        <authorList>
            <person name="Mendez C."/>
            <person name="Richter M."/>
            <person name="Ferrer M."/>
            <person name="Sanchez J."/>
        </authorList>
    </citation>
    <scope>NUCLEOTIDE SEQUENCE</scope>
</reference>
<dbReference type="Pfam" id="PF00437">
    <property type="entry name" value="T2SSE"/>
    <property type="match status" value="1"/>
</dbReference>